<feature type="chain" id="PRO_5019530793" description="SCP domain-containing protein" evidence="1">
    <location>
        <begin position="25"/>
        <end position="174"/>
    </location>
</feature>
<dbReference type="GO" id="GO:0005576">
    <property type="term" value="C:extracellular region"/>
    <property type="evidence" value="ECO:0007669"/>
    <property type="project" value="InterPro"/>
</dbReference>
<keyword evidence="4" id="KW-1185">Reference proteome</keyword>
<dbReference type="SMART" id="SM00198">
    <property type="entry name" value="SCP"/>
    <property type="match status" value="1"/>
</dbReference>
<evidence type="ECO:0000313" key="3">
    <source>
        <dbReference type="EMBL" id="GCC26799.1"/>
    </source>
</evidence>
<organism evidence="3 4">
    <name type="scientific">Chiloscyllium punctatum</name>
    <name type="common">Brownbanded bambooshark</name>
    <name type="synonym">Hemiscyllium punctatum</name>
    <dbReference type="NCBI Taxonomy" id="137246"/>
    <lineage>
        <taxon>Eukaryota</taxon>
        <taxon>Metazoa</taxon>
        <taxon>Chordata</taxon>
        <taxon>Craniata</taxon>
        <taxon>Vertebrata</taxon>
        <taxon>Chondrichthyes</taxon>
        <taxon>Elasmobranchii</taxon>
        <taxon>Galeomorphii</taxon>
        <taxon>Galeoidea</taxon>
        <taxon>Orectolobiformes</taxon>
        <taxon>Hemiscylliidae</taxon>
        <taxon>Chiloscyllium</taxon>
    </lineage>
</organism>
<dbReference type="PROSITE" id="PS01010">
    <property type="entry name" value="CRISP_2"/>
    <property type="match status" value="1"/>
</dbReference>
<dbReference type="InterPro" id="IPR014044">
    <property type="entry name" value="CAP_dom"/>
</dbReference>
<evidence type="ECO:0000259" key="2">
    <source>
        <dbReference type="SMART" id="SM00198"/>
    </source>
</evidence>
<evidence type="ECO:0000313" key="4">
    <source>
        <dbReference type="Proteomes" id="UP000287033"/>
    </source>
</evidence>
<dbReference type="InterPro" id="IPR001283">
    <property type="entry name" value="CRISP-related"/>
</dbReference>
<gene>
    <name evidence="3" type="ORF">chiPu_0005219</name>
</gene>
<dbReference type="OrthoDB" id="337038at2759"/>
<keyword evidence="1" id="KW-0732">Signal</keyword>
<dbReference type="PANTHER" id="PTHR10334">
    <property type="entry name" value="CYSTEINE-RICH SECRETORY PROTEIN-RELATED"/>
    <property type="match status" value="1"/>
</dbReference>
<name>A0A401S8R7_CHIPU</name>
<comment type="caution">
    <text evidence="3">The sequence shown here is derived from an EMBL/GenBank/DDBJ whole genome shotgun (WGS) entry which is preliminary data.</text>
</comment>
<evidence type="ECO:0000256" key="1">
    <source>
        <dbReference type="SAM" id="SignalP"/>
    </source>
</evidence>
<dbReference type="Gene3D" id="3.40.33.10">
    <property type="entry name" value="CAP"/>
    <property type="match status" value="1"/>
</dbReference>
<feature type="domain" description="SCP" evidence="2">
    <location>
        <begin position="28"/>
        <end position="95"/>
    </location>
</feature>
<dbReference type="AlphaFoldDB" id="A0A401S8R7"/>
<dbReference type="EMBL" id="BEZZ01000139">
    <property type="protein sequence ID" value="GCC26799.1"/>
    <property type="molecule type" value="Genomic_DNA"/>
</dbReference>
<accession>A0A401S8R7</accession>
<dbReference type="InterPro" id="IPR018244">
    <property type="entry name" value="Allrgn_V5/Tpx1_CS"/>
</dbReference>
<dbReference type="SUPFAM" id="SSF55797">
    <property type="entry name" value="PR-1-like"/>
    <property type="match status" value="1"/>
</dbReference>
<protein>
    <recommendedName>
        <fullName evidence="2">SCP domain-containing protein</fullName>
    </recommendedName>
</protein>
<feature type="signal peptide" evidence="1">
    <location>
        <begin position="1"/>
        <end position="24"/>
    </location>
</feature>
<sequence length="174" mass="19203">MAAGTLRLLALLLISLAFPKLSHTLTKAEKQELVDAHNKFRSSASDASNMLTMVVWATTNKVGCASYFCDHLQGLENKNLSILVCNYAPPGNIVGSRPFKKGISCSECPDGLQCVNNLCGGVDVRSGGVFAETWFQHLNQRHQHLVQTQQVIREKKAPNIMKNQHCAIMLFLHL</sequence>
<proteinExistence type="predicted"/>
<dbReference type="InterPro" id="IPR035940">
    <property type="entry name" value="CAP_sf"/>
</dbReference>
<dbReference type="PRINTS" id="PR00837">
    <property type="entry name" value="V5TPXLIKE"/>
</dbReference>
<dbReference type="Proteomes" id="UP000287033">
    <property type="component" value="Unassembled WGS sequence"/>
</dbReference>
<dbReference type="STRING" id="137246.A0A401S8R7"/>
<reference evidence="3 4" key="1">
    <citation type="journal article" date="2018" name="Nat. Ecol. Evol.">
        <title>Shark genomes provide insights into elasmobranch evolution and the origin of vertebrates.</title>
        <authorList>
            <person name="Hara Y"/>
            <person name="Yamaguchi K"/>
            <person name="Onimaru K"/>
            <person name="Kadota M"/>
            <person name="Koyanagi M"/>
            <person name="Keeley SD"/>
            <person name="Tatsumi K"/>
            <person name="Tanaka K"/>
            <person name="Motone F"/>
            <person name="Kageyama Y"/>
            <person name="Nozu R"/>
            <person name="Adachi N"/>
            <person name="Nishimura O"/>
            <person name="Nakagawa R"/>
            <person name="Tanegashima C"/>
            <person name="Kiyatake I"/>
            <person name="Matsumoto R"/>
            <person name="Murakumo K"/>
            <person name="Nishida K"/>
            <person name="Terakita A"/>
            <person name="Kuratani S"/>
            <person name="Sato K"/>
            <person name="Hyodo S Kuraku.S."/>
        </authorList>
    </citation>
    <scope>NUCLEOTIDE SEQUENCE [LARGE SCALE GENOMIC DNA]</scope>
</reference>